<gene>
    <name evidence="3" type="ORF">MB2181_02225</name>
</gene>
<evidence type="ECO:0000313" key="4">
    <source>
        <dbReference type="Proteomes" id="UP000054262"/>
    </source>
</evidence>
<sequence length="455" mass="52071">MLKKLSLFISLMVLTACSSISDFDIIEEITAPDYVSSSRARKLEIPPDLSQIDTQSEYEVPGEGTSYKNYKNRQNAPQKIAVKVVEDPDGLKIIKSGAMRWLLVKKDPDTLWPHVQDFWEDMGFNVKIANKRTGVIETEWIKTSELKSNEGVASKLDAWLDNMSGFADRRKFRTRLELGSQSGTTEIFLSHRSSNSGSNEHKRILAERQSAYNPESIYTIEAYKAEGETKDAKVKIDDDTKIDDYEINSEILRRLMVKLGSTDFEAKEKIQSPQKIIKAELVNSEEGYFVKMNDPYDRAWRRLALALDIIGFVTEDRNRSEGIFYVKYNNLELPSEEEVKEEGILDSLIFWDDDEDKSKDKSDDKTSDEKLSVPSPGAVYGKGENTEGKTYKETDFSMFDLWGSDDEESDSENRYRVKIVDMNGFTKVYLEHPDGSFNNSKQGSQVLRIIYEQVR</sequence>
<dbReference type="Proteomes" id="UP000054262">
    <property type="component" value="Unassembled WGS sequence"/>
</dbReference>
<evidence type="ECO:0000313" key="3">
    <source>
        <dbReference type="EMBL" id="EAV46852.1"/>
    </source>
</evidence>
<dbReference type="PROSITE" id="PS51257">
    <property type="entry name" value="PROKAR_LIPOPROTEIN"/>
    <property type="match status" value="1"/>
</dbReference>
<dbReference type="Gene3D" id="3.30.310.170">
    <property type="entry name" value="Outer membrane protein assembly factor BamC"/>
    <property type="match status" value="1"/>
</dbReference>
<comment type="caution">
    <text evidence="3">The sequence shown here is derived from an EMBL/GenBank/DDBJ whole genome shotgun (WGS) entry which is preliminary data.</text>
</comment>
<reference evidence="3 4" key="1">
    <citation type="submission" date="2006-11" db="EMBL/GenBank/DDBJ databases">
        <authorList>
            <person name="Giovannoni S."/>
            <person name="Vergin K."/>
            <person name="Ferriera S."/>
            <person name="Johnson J."/>
            <person name="Kravitz S."/>
            <person name="Beeson K."/>
            <person name="Sutton G."/>
            <person name="Rogers Y.-H."/>
            <person name="Friedman R."/>
            <person name="Frazier M."/>
            <person name="Venter J.C."/>
        </authorList>
    </citation>
    <scope>NUCLEOTIDE SEQUENCE [LARGE SCALE GENOMIC DNA]</scope>
    <source>
        <strain evidence="3 4">HTCC2181</strain>
    </source>
</reference>
<keyword evidence="3" id="KW-0449">Lipoprotein</keyword>
<dbReference type="InterPro" id="IPR042268">
    <property type="entry name" value="BamC_C"/>
</dbReference>
<feature type="chain" id="PRO_5002628048" evidence="2">
    <location>
        <begin position="19"/>
        <end position="455"/>
    </location>
</feature>
<evidence type="ECO:0000256" key="1">
    <source>
        <dbReference type="SAM" id="MobiDB-lite"/>
    </source>
</evidence>
<keyword evidence="2" id="KW-0732">Signal</keyword>
<protein>
    <submittedName>
        <fullName evidence="3">NlpBDapX lipoprotein</fullName>
    </submittedName>
</protein>
<dbReference type="AlphaFoldDB" id="A0P5P2"/>
<accession>A0P5P2</accession>
<dbReference type="OrthoDB" id="5291099at2"/>
<keyword evidence="4" id="KW-1185">Reference proteome</keyword>
<feature type="signal peptide" evidence="2">
    <location>
        <begin position="1"/>
        <end position="18"/>
    </location>
</feature>
<dbReference type="Pfam" id="PF06804">
    <property type="entry name" value="Lipoprotein_18"/>
    <property type="match status" value="1"/>
</dbReference>
<dbReference type="InterPro" id="IPR010653">
    <property type="entry name" value="NlpB/DapX"/>
</dbReference>
<feature type="region of interest" description="Disordered" evidence="1">
    <location>
        <begin position="355"/>
        <end position="386"/>
    </location>
</feature>
<feature type="compositionally biased region" description="Basic and acidic residues" evidence="1">
    <location>
        <begin position="356"/>
        <end position="371"/>
    </location>
</feature>
<name>A0P5P2_9PROT</name>
<proteinExistence type="predicted"/>
<evidence type="ECO:0000256" key="2">
    <source>
        <dbReference type="SAM" id="SignalP"/>
    </source>
</evidence>
<dbReference type="EMBL" id="AAUX01000001">
    <property type="protein sequence ID" value="EAV46852.1"/>
    <property type="molecule type" value="Genomic_DNA"/>
</dbReference>
<organism evidence="3 4">
    <name type="scientific">Methylophilales bacterium HTCC2181</name>
    <dbReference type="NCBI Taxonomy" id="383631"/>
    <lineage>
        <taxon>Bacteria</taxon>
        <taxon>Pseudomonadati</taxon>
        <taxon>Pseudomonadota</taxon>
        <taxon>Betaproteobacteria</taxon>
        <taxon>Nitrosomonadales</taxon>
        <taxon>OM43 clade</taxon>
    </lineage>
</organism>